<evidence type="ECO:0008006" key="9">
    <source>
        <dbReference type="Google" id="ProtNLM"/>
    </source>
</evidence>
<dbReference type="SUPFAM" id="SSF52058">
    <property type="entry name" value="L domain-like"/>
    <property type="match status" value="1"/>
</dbReference>
<dbReference type="Gene3D" id="3.80.20.20">
    <property type="entry name" value="Receptor L-domain"/>
    <property type="match status" value="1"/>
</dbReference>
<keyword evidence="1" id="KW-0325">Glycoprotein</keyword>
<dbReference type="EMBL" id="CAWYQH010000002">
    <property type="protein sequence ID" value="CAK8673093.1"/>
    <property type="molecule type" value="Genomic_DNA"/>
</dbReference>
<evidence type="ECO:0000259" key="6">
    <source>
        <dbReference type="Pfam" id="PF14843"/>
    </source>
</evidence>
<dbReference type="InterPro" id="IPR009030">
    <property type="entry name" value="Growth_fac_rcpt_cys_sf"/>
</dbReference>
<dbReference type="InterPro" id="IPR002018">
    <property type="entry name" value="CarbesteraseB"/>
</dbReference>
<dbReference type="SUPFAM" id="SSF53474">
    <property type="entry name" value="alpha/beta-Hydrolases"/>
    <property type="match status" value="1"/>
</dbReference>
<evidence type="ECO:0000256" key="2">
    <source>
        <dbReference type="SAM" id="Phobius"/>
    </source>
</evidence>
<feature type="domain" description="Carboxylesterase type B" evidence="4">
    <location>
        <begin position="426"/>
        <end position="946"/>
    </location>
</feature>
<dbReference type="PANTHER" id="PTHR45570:SF2">
    <property type="entry name" value="ACETYLCHOLINESTERASE 1-LIKE"/>
    <property type="match status" value="1"/>
</dbReference>
<evidence type="ECO:0000256" key="1">
    <source>
        <dbReference type="ARBA" id="ARBA00023180"/>
    </source>
</evidence>
<dbReference type="InterPro" id="IPR000494">
    <property type="entry name" value="Rcpt_L-dom"/>
</dbReference>
<dbReference type="Pfam" id="PF00135">
    <property type="entry name" value="COesterase"/>
    <property type="match status" value="1"/>
</dbReference>
<dbReference type="InterPro" id="IPR029058">
    <property type="entry name" value="AB_hydrolase_fold"/>
</dbReference>
<feature type="domain" description="Growth factor receptor" evidence="6">
    <location>
        <begin position="232"/>
        <end position="346"/>
    </location>
</feature>
<feature type="chain" id="PRO_5046098572" description="Carboxylesterase type B domain-containing protein" evidence="3">
    <location>
        <begin position="25"/>
        <end position="1049"/>
    </location>
</feature>
<name>A0ABP0F329_CLALP</name>
<keyword evidence="8" id="KW-1185">Reference proteome</keyword>
<dbReference type="CDD" id="cd00064">
    <property type="entry name" value="FU"/>
    <property type="match status" value="1"/>
</dbReference>
<dbReference type="SUPFAM" id="SSF57184">
    <property type="entry name" value="Growth factor receptor domain"/>
    <property type="match status" value="1"/>
</dbReference>
<comment type="caution">
    <text evidence="7">The sequence shown here is derived from an EMBL/GenBank/DDBJ whole genome shotgun (WGS) entry which is preliminary data.</text>
</comment>
<dbReference type="InterPro" id="IPR032778">
    <property type="entry name" value="GF_recep_IV"/>
</dbReference>
<protein>
    <recommendedName>
        <fullName evidence="9">Carboxylesterase type B domain-containing protein</fullName>
    </recommendedName>
</protein>
<dbReference type="PANTHER" id="PTHR45570">
    <property type="entry name" value="CARBOXYLIC ESTER HYDROLASE"/>
    <property type="match status" value="1"/>
</dbReference>
<dbReference type="SMART" id="SM00261">
    <property type="entry name" value="FU"/>
    <property type="match status" value="2"/>
</dbReference>
<gene>
    <name evidence="7" type="ORF">CVLEPA_LOCUS2875</name>
</gene>
<sequence length="1049" mass="116164">MLKSFAYLLLSYVIVTYQCVGVDARACLDGFIFDVNQCVPCDGNACNKECYGVGHPNGPLSDATSVNADNIENFRGCNVVNGDLVLQSSAFRAFDRRRLLTSYDLLALENITVIKGHLRIEGWPTYQTSFSLFKNLRKIEGETLYNDVIALYVDLNGTYPQGLNWNLGFKSLQSIERGNVFIGYLYGLCYDRLVIWNSVLRSPIQSDGYNNGVLLQNNATAYAPCDPGRDRCADECTDDGCWDSDSSGCLDCVNKVFNGGCVSSCPRGTSIYDAPDSATSRVCFSCDRQCYSTCRGPGPTNCDSCRNFKLNGACVEDCPLDMYRPLYVDAGDCETCHPECMRRTSQFTSPVCNRSCHNSVDFDLQQQAQIKAYVSNTDSVVLDIVKSSAFAFTGYTNQILDTNNLAHDVATNEGYIDSNPAWATALNGRLKGIRLPEAHAFYGVPYAQPPVGDLRFMPPLPANDYAGGELDVTDRNVRVCPRPCCYTNMGFDSYRGLQAQSSSGPSDVFTQPTDSEDCLLLNVFVPSTVDLSNALLPPSDRLPVMFYLHGGAFYNGAGTSPTTDGRYLSNVTNTIVVTANYRLGVVGFLVYDDGNEVINGNQGIADQQLALRWVQENIGKFGGDSNRVTIVGNNAGAQSVMFHLMSQKSAPLFQSAILQSWPGSFKYRTREEALDLTKKLLEVSRCTDIACLRNQQRAPVFGLDFFQYILGMGANNFDLFTVLETFAPVIDGEEFTQDPIQYFQNGGWHNNGKNVIIGSNSEEMSLVSAQFPKHYKIGQEAFEAFVVRALGDDVGRKVVERYESYAQENNHTEDYKPVLDKLLTDGLFTCPQRAWARITSNDSTSGNVFMYSFNHAMDNPSCKSTFQYTPNICRSNFHFEEVIFLFRTAPLLKYNFSPSDLDSVDQFSYYWGNFLRSGDPSSSSGSQHGLENTSWPPYKASDQVLMSWPMLVIDSPSGHVEFDSNRDICDFWDKTQFYLGPRRPLTTPNPTRPTNVTNVDVTNTTELSTTPCTRADNGNCTPPGGNAASLTMSFLLLLFPTLFAALVLM</sequence>
<evidence type="ECO:0000313" key="8">
    <source>
        <dbReference type="Proteomes" id="UP001642483"/>
    </source>
</evidence>
<dbReference type="Proteomes" id="UP001642483">
    <property type="component" value="Unassembled WGS sequence"/>
</dbReference>
<dbReference type="Pfam" id="PF01030">
    <property type="entry name" value="Recep_L_domain"/>
    <property type="match status" value="1"/>
</dbReference>
<evidence type="ECO:0000313" key="7">
    <source>
        <dbReference type="EMBL" id="CAK8673093.1"/>
    </source>
</evidence>
<evidence type="ECO:0000259" key="4">
    <source>
        <dbReference type="Pfam" id="PF00135"/>
    </source>
</evidence>
<evidence type="ECO:0000259" key="5">
    <source>
        <dbReference type="Pfam" id="PF01030"/>
    </source>
</evidence>
<keyword evidence="3" id="KW-0732">Signal</keyword>
<keyword evidence="2" id="KW-0812">Transmembrane</keyword>
<keyword evidence="2" id="KW-0472">Membrane</keyword>
<organism evidence="7 8">
    <name type="scientific">Clavelina lepadiformis</name>
    <name type="common">Light-bulb sea squirt</name>
    <name type="synonym">Ascidia lepadiformis</name>
    <dbReference type="NCBI Taxonomy" id="159417"/>
    <lineage>
        <taxon>Eukaryota</taxon>
        <taxon>Metazoa</taxon>
        <taxon>Chordata</taxon>
        <taxon>Tunicata</taxon>
        <taxon>Ascidiacea</taxon>
        <taxon>Aplousobranchia</taxon>
        <taxon>Clavelinidae</taxon>
        <taxon>Clavelina</taxon>
    </lineage>
</organism>
<dbReference type="Gene3D" id="2.10.220.10">
    <property type="entry name" value="Hormone Receptor, Insulin-like Growth Factor Receptor 1, Chain A, domain 2"/>
    <property type="match status" value="1"/>
</dbReference>
<proteinExistence type="predicted"/>
<feature type="domain" description="Receptor L-domain" evidence="5">
    <location>
        <begin position="76"/>
        <end position="197"/>
    </location>
</feature>
<evidence type="ECO:0000256" key="3">
    <source>
        <dbReference type="SAM" id="SignalP"/>
    </source>
</evidence>
<dbReference type="InterPro" id="IPR006212">
    <property type="entry name" value="Furin_repeat"/>
</dbReference>
<feature type="transmembrane region" description="Helical" evidence="2">
    <location>
        <begin position="1027"/>
        <end position="1048"/>
    </location>
</feature>
<dbReference type="Gene3D" id="3.40.50.1820">
    <property type="entry name" value="alpha/beta hydrolase"/>
    <property type="match status" value="1"/>
</dbReference>
<keyword evidence="2" id="KW-1133">Transmembrane helix</keyword>
<feature type="signal peptide" evidence="3">
    <location>
        <begin position="1"/>
        <end position="24"/>
    </location>
</feature>
<dbReference type="InterPro" id="IPR036941">
    <property type="entry name" value="Rcpt_L-dom_sf"/>
</dbReference>
<dbReference type="Pfam" id="PF14843">
    <property type="entry name" value="GF_recep_IV"/>
    <property type="match status" value="1"/>
</dbReference>
<reference evidence="7 8" key="1">
    <citation type="submission" date="2024-02" db="EMBL/GenBank/DDBJ databases">
        <authorList>
            <person name="Daric V."/>
            <person name="Darras S."/>
        </authorList>
    </citation>
    <scope>NUCLEOTIDE SEQUENCE [LARGE SCALE GENOMIC DNA]</scope>
</reference>
<accession>A0ABP0F329</accession>